<dbReference type="KEGG" id="nfu:107381535"/>
<evidence type="ECO:0000256" key="3">
    <source>
        <dbReference type="ARBA" id="ARBA00018750"/>
    </source>
</evidence>
<feature type="compositionally biased region" description="Basic and acidic residues" evidence="8">
    <location>
        <begin position="252"/>
        <end position="263"/>
    </location>
</feature>
<evidence type="ECO:0000313" key="10">
    <source>
        <dbReference type="EMBL" id="KAF7212221.1"/>
    </source>
</evidence>
<keyword evidence="5 7" id="KW-0539">Nucleus</keyword>
<name>A0A9D2Y136_NOTFU</name>
<comment type="function">
    <text evidence="7">Plays an important role in the control of DNA replication and the maintenance of replication fork stability.</text>
</comment>
<keyword evidence="6 7" id="KW-0131">Cell cycle</keyword>
<dbReference type="InterPro" id="IPR012923">
    <property type="entry name" value="Csm3"/>
</dbReference>
<feature type="compositionally biased region" description="Pro residues" evidence="8">
    <location>
        <begin position="423"/>
        <end position="434"/>
    </location>
</feature>
<dbReference type="OMA" id="KGHEQED"/>
<dbReference type="EMBL" id="JAAVVJ010000011">
    <property type="protein sequence ID" value="KAF7212221.1"/>
    <property type="molecule type" value="Genomic_DNA"/>
</dbReference>
<dbReference type="GeneID" id="107381535"/>
<dbReference type="GO" id="GO:0006974">
    <property type="term" value="P:DNA damage response"/>
    <property type="evidence" value="ECO:0007669"/>
    <property type="project" value="UniProtKB-KW"/>
</dbReference>
<dbReference type="GO" id="GO:0031297">
    <property type="term" value="P:replication fork processing"/>
    <property type="evidence" value="ECO:0007669"/>
    <property type="project" value="UniProtKB-UniRule"/>
</dbReference>
<dbReference type="Proteomes" id="UP000822369">
    <property type="component" value="Chromosome 11"/>
</dbReference>
<evidence type="ECO:0000313" key="11">
    <source>
        <dbReference type="Proteomes" id="UP000822369"/>
    </source>
</evidence>
<comment type="caution">
    <text evidence="10">The sequence shown here is derived from an EMBL/GenBank/DDBJ whole genome shotgun (WGS) entry which is preliminary data.</text>
</comment>
<evidence type="ECO:0000256" key="7">
    <source>
        <dbReference type="RuleBase" id="RU366049"/>
    </source>
</evidence>
<organism evidence="10 11">
    <name type="scientific">Nothobranchius furzeri</name>
    <name type="common">Turquoise killifish</name>
    <dbReference type="NCBI Taxonomy" id="105023"/>
    <lineage>
        <taxon>Eukaryota</taxon>
        <taxon>Metazoa</taxon>
        <taxon>Chordata</taxon>
        <taxon>Craniata</taxon>
        <taxon>Vertebrata</taxon>
        <taxon>Euteleostomi</taxon>
        <taxon>Actinopterygii</taxon>
        <taxon>Neopterygii</taxon>
        <taxon>Teleostei</taxon>
        <taxon>Neoteleostei</taxon>
        <taxon>Acanthomorphata</taxon>
        <taxon>Ovalentaria</taxon>
        <taxon>Atherinomorphae</taxon>
        <taxon>Cyprinodontiformes</taxon>
        <taxon>Nothobranchiidae</taxon>
        <taxon>Nothobranchius</taxon>
    </lineage>
</organism>
<feature type="compositionally biased region" description="Basic and acidic residues" evidence="8">
    <location>
        <begin position="210"/>
        <end position="226"/>
    </location>
</feature>
<keyword evidence="4 7" id="KW-0227">DNA damage</keyword>
<dbReference type="InterPro" id="IPR040038">
    <property type="entry name" value="TIPIN/Csm3/Swi3"/>
</dbReference>
<dbReference type="GO" id="GO:0043111">
    <property type="term" value="P:replication fork arrest"/>
    <property type="evidence" value="ECO:0007669"/>
    <property type="project" value="TreeGrafter"/>
</dbReference>
<reference evidence="10" key="1">
    <citation type="submission" date="2020-03" db="EMBL/GenBank/DDBJ databases">
        <title>Intra-Species Differences in Population Size shape Life History and Genome Evolution.</title>
        <authorList>
            <person name="Willemsen D."/>
            <person name="Cui R."/>
            <person name="Valenzano D.R."/>
        </authorList>
    </citation>
    <scope>NUCLEOTIDE SEQUENCE</scope>
    <source>
        <strain evidence="10">GRZ</strain>
        <tissue evidence="10">Whole</tissue>
    </source>
</reference>
<feature type="compositionally biased region" description="Pro residues" evidence="8">
    <location>
        <begin position="392"/>
        <end position="406"/>
    </location>
</feature>
<dbReference type="PANTHER" id="PTHR13220:SF11">
    <property type="entry name" value="TIMELESS-INTERACTING PROTEIN"/>
    <property type="match status" value="1"/>
</dbReference>
<dbReference type="RefSeq" id="XP_015808744.1">
    <property type="nucleotide sequence ID" value="XM_015953258.3"/>
</dbReference>
<dbReference type="Pfam" id="PF07962">
    <property type="entry name" value="Swi3"/>
    <property type="match status" value="1"/>
</dbReference>
<dbReference type="OrthoDB" id="437078at2759"/>
<evidence type="ECO:0000259" key="9">
    <source>
        <dbReference type="Pfam" id="PF07962"/>
    </source>
</evidence>
<feature type="region of interest" description="Disordered" evidence="8">
    <location>
        <begin position="178"/>
        <end position="453"/>
    </location>
</feature>
<dbReference type="PANTHER" id="PTHR13220">
    <property type="entry name" value="TIMELESS INTERACTING-RELATED"/>
    <property type="match status" value="1"/>
</dbReference>
<dbReference type="GO" id="GO:0003677">
    <property type="term" value="F:DNA binding"/>
    <property type="evidence" value="ECO:0007669"/>
    <property type="project" value="TreeGrafter"/>
</dbReference>
<dbReference type="CTD" id="54962"/>
<proteinExistence type="inferred from homology"/>
<feature type="domain" description="Chromosome segregation in meiosis protein 3" evidence="9">
    <location>
        <begin position="69"/>
        <end position="150"/>
    </location>
</feature>
<feature type="compositionally biased region" description="Basic residues" evidence="8">
    <location>
        <begin position="58"/>
        <end position="67"/>
    </location>
</feature>
<evidence type="ECO:0000256" key="6">
    <source>
        <dbReference type="ARBA" id="ARBA00023306"/>
    </source>
</evidence>
<gene>
    <name evidence="10" type="primary">tipin</name>
    <name evidence="10" type="ORF">G4P62_007277</name>
</gene>
<feature type="compositionally biased region" description="Pro residues" evidence="8">
    <location>
        <begin position="278"/>
        <end position="292"/>
    </location>
</feature>
<dbReference type="AlphaFoldDB" id="A0A9D2Y136"/>
<feature type="region of interest" description="Disordered" evidence="8">
    <location>
        <begin position="1"/>
        <end position="72"/>
    </location>
</feature>
<comment type="similarity">
    <text evidence="2 7">Belongs to the CSM3 family.</text>
</comment>
<comment type="subcellular location">
    <subcellularLocation>
        <location evidence="1 7">Nucleus</location>
    </subcellularLocation>
</comment>
<dbReference type="GO" id="GO:0031298">
    <property type="term" value="C:replication fork protection complex"/>
    <property type="evidence" value="ECO:0007669"/>
    <property type="project" value="TreeGrafter"/>
</dbReference>
<feature type="compositionally biased region" description="Acidic residues" evidence="8">
    <location>
        <begin position="1"/>
        <end position="22"/>
    </location>
</feature>
<dbReference type="GO" id="GO:0000076">
    <property type="term" value="P:DNA replication checkpoint signaling"/>
    <property type="evidence" value="ECO:0007669"/>
    <property type="project" value="UniProtKB-UniRule"/>
</dbReference>
<sequence>MIDSQEDALGDIPDYDGLEDEAFPPLPPPHSPGQQEHGELFGDAEEGEVSKLADVPAAKRKGVKRPQPKLDSQRLISERGLPALRTLFDDVHFRGKGHEAEDLKLLMQKMENWAHRLYPKLQFEDFIEKLEKLGSKKDVQTCLKRIRLDMPLTHEDFMDKDGEEEAPPEMQVFQDFDPFSSESSVKDPQGLLRSTPVPAPPAVPPLTQDQLDRMELNRQRALERRIARQQQTEPSDTGPSPASSNILNGSADQEKMQDLDLDRSCSTQPPALLHTDPEPPAPLDADPEPPVSPHADPEPPALLHTDPEPPALPHKDPEPPAPSHVDLEPPALPHKDPEPPAPLDADPEPPVSQHADPEPPAPSHVDLEPPVEPPAPPHADSEPPAPLDADPEPPAPLDADPEPPAPSHMDLEPPAPSHADSEPPAPPHADPEPPTESTLGKEEPVPEGPEEEV</sequence>
<evidence type="ECO:0000256" key="2">
    <source>
        <dbReference type="ARBA" id="ARBA00006075"/>
    </source>
</evidence>
<evidence type="ECO:0000256" key="4">
    <source>
        <dbReference type="ARBA" id="ARBA00022763"/>
    </source>
</evidence>
<evidence type="ECO:0000256" key="5">
    <source>
        <dbReference type="ARBA" id="ARBA00023242"/>
    </source>
</evidence>
<evidence type="ECO:0000256" key="1">
    <source>
        <dbReference type="ARBA" id="ARBA00004123"/>
    </source>
</evidence>
<protein>
    <recommendedName>
        <fullName evidence="3 7">TIMELESS-interacting protein</fullName>
    </recommendedName>
</protein>
<feature type="compositionally biased region" description="Polar residues" evidence="8">
    <location>
        <begin position="228"/>
        <end position="251"/>
    </location>
</feature>
<evidence type="ECO:0000256" key="8">
    <source>
        <dbReference type="SAM" id="MobiDB-lite"/>
    </source>
</evidence>
<accession>A0A9D2Y136</accession>